<dbReference type="EMBL" id="FMHW01000002">
    <property type="protein sequence ID" value="SCL33741.1"/>
    <property type="molecule type" value="Genomic_DNA"/>
</dbReference>
<organism evidence="1 2">
    <name type="scientific">Micromonospora pallida</name>
    <dbReference type="NCBI Taxonomy" id="145854"/>
    <lineage>
        <taxon>Bacteria</taxon>
        <taxon>Bacillati</taxon>
        <taxon>Actinomycetota</taxon>
        <taxon>Actinomycetes</taxon>
        <taxon>Micromonosporales</taxon>
        <taxon>Micromonosporaceae</taxon>
        <taxon>Micromonospora</taxon>
    </lineage>
</organism>
<protein>
    <submittedName>
        <fullName evidence="1">DivIVA domain-containing protein</fullName>
    </submittedName>
</protein>
<evidence type="ECO:0000313" key="1">
    <source>
        <dbReference type="EMBL" id="SCL33741.1"/>
    </source>
</evidence>
<evidence type="ECO:0000313" key="2">
    <source>
        <dbReference type="Proteomes" id="UP000198959"/>
    </source>
</evidence>
<reference evidence="2" key="1">
    <citation type="submission" date="2016-06" db="EMBL/GenBank/DDBJ databases">
        <authorList>
            <person name="Varghese N."/>
            <person name="Submissions Spin"/>
        </authorList>
    </citation>
    <scope>NUCLEOTIDE SEQUENCE [LARGE SCALE GENOMIC DNA]</scope>
    <source>
        <strain evidence="2">DSM 43817</strain>
    </source>
</reference>
<sequence>MPVNPNDLDTMRFPLVPGGYFEAEVDAALKDVQDILLGR</sequence>
<dbReference type="AlphaFoldDB" id="A0A1C6SW28"/>
<accession>A0A1C6SW28</accession>
<dbReference type="RefSeq" id="WP_425413415.1">
    <property type="nucleotide sequence ID" value="NZ_FMHW01000002.1"/>
</dbReference>
<gene>
    <name evidence="1" type="ORF">GA0074692_3648</name>
</gene>
<name>A0A1C6SW28_9ACTN</name>
<dbReference type="STRING" id="145854.GA0074692_3648"/>
<proteinExistence type="predicted"/>
<dbReference type="Proteomes" id="UP000198959">
    <property type="component" value="Unassembled WGS sequence"/>
</dbReference>
<dbReference type="NCBIfam" id="TIGR03544">
    <property type="entry name" value="DivI1A_domain"/>
    <property type="match status" value="1"/>
</dbReference>
<dbReference type="InterPro" id="IPR019933">
    <property type="entry name" value="DivIVA_domain"/>
</dbReference>
<keyword evidence="2" id="KW-1185">Reference proteome</keyword>